<sequence length="549" mass="62286">MSTTEVYLGNPNLKKANVATEFTPEQVQEYLKCSEDPVYFVTHYIKIVSLDEGVIPFKMYNFQVDMVKSFHDNRFNIAKLPRQSGKSTVVTAYLLWYVLFNQNVNVAILANKAATAREMLGRLQLSYENLPKWLQQGILQWNRGSLELENGSKILAASTSASAVRGMSFNVIFLDEFAFVPNHIADQFFSSVYPTVSSGKSTKVIIISTPHGMNMFYKLWHDAEKGKNEYIPTEVHWSQVPGRDAAWKEQTIKNTSEAQFKVEFECEFLGSVDTLINPSKLRTMPYVDPIKQSKGLALYENAIPEHNYIITVDVARGTSNDYSAFMVMDTTTLPYKVVARYRNNEIKPIVFPNIIVDVAKNYNNAYILCEVNDIGGQVADIIQFDLEYENLLMAAMRGRAGQQLGQGFSGKKTQLGVKMSSAVKQVGCSNLKALIEEDKLVIPDYDTIAELTTFIVKGQSFAAEDGCNDDLAMCLVIFGWMAMQPYFKEMHDNDVRQRIYDDQRESIEQDMAPFGFMDDGLGDEYFADAQGDVWQVAEYGDKSYMWEWR</sequence>
<protein>
    <submittedName>
        <fullName evidence="6">Terminase large subunit</fullName>
    </submittedName>
</protein>
<evidence type="ECO:0000256" key="3">
    <source>
        <dbReference type="ARBA" id="ARBA00022840"/>
    </source>
</evidence>
<dbReference type="KEGG" id="vg:29124126"/>
<dbReference type="InterPro" id="IPR027417">
    <property type="entry name" value="P-loop_NTPase"/>
</dbReference>
<evidence type="ECO:0000256" key="2">
    <source>
        <dbReference type="ARBA" id="ARBA00022741"/>
    </source>
</evidence>
<dbReference type="SUPFAM" id="SSF52540">
    <property type="entry name" value="P-loop containing nucleoside triphosphate hydrolases"/>
    <property type="match status" value="1"/>
</dbReference>
<evidence type="ECO:0000256" key="4">
    <source>
        <dbReference type="ARBA" id="ARBA00023219"/>
    </source>
</evidence>
<keyword evidence="3" id="KW-0067">ATP-binding</keyword>
<dbReference type="InterPro" id="IPR035421">
    <property type="entry name" value="Terminase_6C"/>
</dbReference>
<reference evidence="6 7" key="1">
    <citation type="submission" date="2016-01" db="EMBL/GenBank/DDBJ databases">
        <title>The genomic content and context of auxiliary metabolic genes in marine cyanophages.</title>
        <authorList>
            <person name="Marston M.F."/>
            <person name="Martiny J.B.H."/>
            <person name="Crummett L.T."/>
        </authorList>
    </citation>
    <scope>NUCLEOTIDE SEQUENCE [LARGE SCALE GENOMIC DNA]</scope>
    <source>
        <strain evidence="6">RW_29_0704</strain>
    </source>
</reference>
<evidence type="ECO:0000313" key="7">
    <source>
        <dbReference type="Proteomes" id="UP000201797"/>
    </source>
</evidence>
<dbReference type="Pfam" id="PF03237">
    <property type="entry name" value="Terminase_6N"/>
    <property type="match status" value="1"/>
</dbReference>
<evidence type="ECO:0000259" key="5">
    <source>
        <dbReference type="Pfam" id="PF17289"/>
    </source>
</evidence>
<dbReference type="OrthoDB" id="2011at10239"/>
<dbReference type="GO" id="GO:0005524">
    <property type="term" value="F:ATP binding"/>
    <property type="evidence" value="ECO:0007669"/>
    <property type="project" value="UniProtKB-KW"/>
</dbReference>
<dbReference type="Pfam" id="PF17289">
    <property type="entry name" value="Terminase_6C"/>
    <property type="match status" value="1"/>
</dbReference>
<keyword evidence="4" id="KW-0231">Viral genome packaging</keyword>
<evidence type="ECO:0000313" key="6">
    <source>
        <dbReference type="EMBL" id="AMO42904.1"/>
    </source>
</evidence>
<dbReference type="GeneID" id="29124126"/>
<evidence type="ECO:0000256" key="1">
    <source>
        <dbReference type="ARBA" id="ARBA00022612"/>
    </source>
</evidence>
<feature type="domain" description="Terminase large subunit gp17-like C-terminal" evidence="5">
    <location>
        <begin position="310"/>
        <end position="466"/>
    </location>
</feature>
<organism evidence="6 7">
    <name type="scientific">Cyanophage S-RIM50</name>
    <dbReference type="NCBI Taxonomy" id="687803"/>
    <lineage>
        <taxon>Viruses</taxon>
        <taxon>Duplodnaviria</taxon>
        <taxon>Heunggongvirae</taxon>
        <taxon>Uroviricota</taxon>
        <taxon>Caudoviricetes</taxon>
        <taxon>Pantevenvirales</taxon>
        <taxon>Kyanoviridae</taxon>
        <taxon>Neptunevirus</taxon>
        <taxon>Neptunevirus srim50</taxon>
    </lineage>
</organism>
<dbReference type="Proteomes" id="UP000201797">
    <property type="component" value="Segment"/>
</dbReference>
<keyword evidence="7" id="KW-1185">Reference proteome</keyword>
<dbReference type="EMBL" id="KU594605">
    <property type="protein sequence ID" value="AMO42904.1"/>
    <property type="molecule type" value="Genomic_DNA"/>
</dbReference>
<keyword evidence="2" id="KW-0547">Nucleotide-binding</keyword>
<dbReference type="Gene3D" id="3.30.420.240">
    <property type="match status" value="1"/>
</dbReference>
<accession>A0A127KLE2</accession>
<name>A0A127KLE2_9CAUD</name>
<keyword evidence="1" id="KW-1188">Viral release from host cell</keyword>
<gene>
    <name evidence="6" type="ORF">R290704_122</name>
</gene>
<proteinExistence type="predicted"/>
<dbReference type="Gene3D" id="3.40.50.300">
    <property type="entry name" value="P-loop containing nucleotide triphosphate hydrolases"/>
    <property type="match status" value="1"/>
</dbReference>
<dbReference type="RefSeq" id="YP_009302203.1">
    <property type="nucleotide sequence ID" value="NC_031242.1"/>
</dbReference>